<feature type="transmembrane region" description="Helical" evidence="1">
    <location>
        <begin position="144"/>
        <end position="163"/>
    </location>
</feature>
<dbReference type="STRING" id="1364.LP2241_30509"/>
<dbReference type="HOGENOM" id="CLU_060742_0_0_9"/>
<dbReference type="GO" id="GO:0009401">
    <property type="term" value="P:phosphoenolpyruvate-dependent sugar phosphotransferase system"/>
    <property type="evidence" value="ECO:0007669"/>
    <property type="project" value="InterPro"/>
</dbReference>
<dbReference type="RefSeq" id="WP_047915771.1">
    <property type="nucleotide sequence ID" value="NZ_LN774769.1"/>
</dbReference>
<dbReference type="KEGG" id="lpk:LACPI_1485"/>
<sequence>MAITYKSLPKAEKKLIKSMYWRSFTLYSAVTPAKQGASGVSYTMQPFIDRFYQNREADRKAAMVRHMSYFNTNVAMFPFIMGITASMEKENAEKDDFNPESINAIKTSLIGPLAGIGDSVFWGVLRVIAAGIGVSLAQANNFMAPLIFLLLFNLPVQLVRWQGAKLGYTLGTSYISDLYESGMINVLTKGATIVGLAMVGAMTSNMVSLQLKWNMVLDGKTIMKSQEMLNQIFVGLIPLSITLICFWLLKKKNMSINILIFSIIGLGILLSVLGIA</sequence>
<evidence type="ECO:0000313" key="3">
    <source>
        <dbReference type="Proteomes" id="UP000033166"/>
    </source>
</evidence>
<feature type="transmembrane region" description="Helical" evidence="1">
    <location>
        <begin position="183"/>
        <end position="207"/>
    </location>
</feature>
<proteinExistence type="predicted"/>
<name>A0A0D6DY67_9LACT</name>
<organism evidence="2 3">
    <name type="scientific">Pseudolactococcus piscium MKFS47</name>
    <dbReference type="NCBI Taxonomy" id="297352"/>
    <lineage>
        <taxon>Bacteria</taxon>
        <taxon>Bacillati</taxon>
        <taxon>Bacillota</taxon>
        <taxon>Bacilli</taxon>
        <taxon>Lactobacillales</taxon>
        <taxon>Streptococcaceae</taxon>
        <taxon>Pseudolactococcus</taxon>
    </lineage>
</organism>
<protein>
    <submittedName>
        <fullName evidence="2">PTS system mannose-specific IID component PtnD</fullName>
    </submittedName>
</protein>
<accession>A0A0D6DY67</accession>
<gene>
    <name evidence="2" type="primary">ptnD</name>
    <name evidence="2" type="ORF">LACPI_1485</name>
</gene>
<feature type="transmembrane region" description="Helical" evidence="1">
    <location>
        <begin position="228"/>
        <end position="249"/>
    </location>
</feature>
<dbReference type="GO" id="GO:0005886">
    <property type="term" value="C:plasma membrane"/>
    <property type="evidence" value="ECO:0007669"/>
    <property type="project" value="TreeGrafter"/>
</dbReference>
<dbReference type="Proteomes" id="UP000033166">
    <property type="component" value="Chromosome I"/>
</dbReference>
<reference evidence="3" key="1">
    <citation type="submission" date="2015-01" db="EMBL/GenBank/DDBJ databases">
        <authorList>
            <person name="Andreevskaya M."/>
        </authorList>
    </citation>
    <scope>NUCLEOTIDE SEQUENCE [LARGE SCALE GENOMIC DNA]</scope>
    <source>
        <strain evidence="3">MKFS47</strain>
    </source>
</reference>
<keyword evidence="1" id="KW-0472">Membrane</keyword>
<dbReference type="InterPro" id="IPR050303">
    <property type="entry name" value="GatZ_KbaZ_carbometab"/>
</dbReference>
<evidence type="ECO:0000256" key="1">
    <source>
        <dbReference type="SAM" id="Phobius"/>
    </source>
</evidence>
<dbReference type="EMBL" id="LN774769">
    <property type="protein sequence ID" value="CEN28685.1"/>
    <property type="molecule type" value="Genomic_DNA"/>
</dbReference>
<dbReference type="PROSITE" id="PS51108">
    <property type="entry name" value="PTS_EIID"/>
    <property type="match status" value="1"/>
</dbReference>
<dbReference type="PANTHER" id="PTHR32502:SF23">
    <property type="entry name" value="TRANSPORT PROTEIN, PTS SYSTEM"/>
    <property type="match status" value="1"/>
</dbReference>
<keyword evidence="1" id="KW-1133">Transmembrane helix</keyword>
<dbReference type="AlphaFoldDB" id="A0A0D6DY67"/>
<keyword evidence="1" id="KW-0812">Transmembrane</keyword>
<feature type="transmembrane region" description="Helical" evidence="1">
    <location>
        <begin position="255"/>
        <end position="275"/>
    </location>
</feature>
<evidence type="ECO:0000313" key="2">
    <source>
        <dbReference type="EMBL" id="CEN28685.1"/>
    </source>
</evidence>
<dbReference type="Pfam" id="PF03613">
    <property type="entry name" value="EIID-AGA"/>
    <property type="match status" value="1"/>
</dbReference>
<dbReference type="InterPro" id="IPR004704">
    <property type="entry name" value="PTS_IID_man"/>
</dbReference>
<feature type="transmembrane region" description="Helical" evidence="1">
    <location>
        <begin position="69"/>
        <end position="87"/>
    </location>
</feature>
<dbReference type="PANTHER" id="PTHR32502">
    <property type="entry name" value="N-ACETYLGALACTOSAMINE PERMEASE II COMPONENT-RELATED"/>
    <property type="match status" value="1"/>
</dbReference>